<dbReference type="InterPro" id="IPR015424">
    <property type="entry name" value="PyrdxlP-dep_Trfase"/>
</dbReference>
<keyword evidence="7 11" id="KW-0456">Lyase</keyword>
<feature type="compositionally biased region" description="Low complexity" evidence="10">
    <location>
        <begin position="13"/>
        <end position="24"/>
    </location>
</feature>
<dbReference type="Gene3D" id="3.90.1150.10">
    <property type="entry name" value="Aspartate Aminotransferase, domain 1"/>
    <property type="match status" value="1"/>
</dbReference>
<evidence type="ECO:0000256" key="7">
    <source>
        <dbReference type="ARBA" id="ARBA00023239"/>
    </source>
</evidence>
<sequence length="415" mass="44456">MADQEQQKDKLSQEQQQNELSQAQPHQAKDSLRPATQVIHTGTEPEEHTGAASVPIFMASTFHQRDIDAPQDFEYSRSGNPTRQAVEKALAALEGGRAGFAFASGMAAMTTALGLFGAGDHLIATRDIYGGTYRLLSQVWPRFGVETTFVDATDVEAIAAAARPNTRGLILETPSNPTLAITDLRAAADLARQQGWISIVDNTFMTPCLQQPLALGIDVVVHSATKFLGGHSDLIAGAIVVDDPALAKRIGYLQNAFGAVLSPHDSWLLLRGIKTLYVRMQAMQKTAQKVATALQAHREVKKVYYPGLIDHPGYGVHKAQSQGAGAVLSFDLGSRERVKAFLTKVRLALVAVSLGGVESILSYPTTMSHAAMEPEERESRGIGPGLLRISVGLEDADDLIADLEQALAALSGGQE</sequence>
<accession>A0A4R2S978</accession>
<dbReference type="InterPro" id="IPR015422">
    <property type="entry name" value="PyrdxlP-dep_Trfase_small"/>
</dbReference>
<dbReference type="PIRSF" id="PIRSF001434">
    <property type="entry name" value="CGS"/>
    <property type="match status" value="1"/>
</dbReference>
<dbReference type="Pfam" id="PF01053">
    <property type="entry name" value="Cys_Met_Meta_PP"/>
    <property type="match status" value="1"/>
</dbReference>
<comment type="similarity">
    <text evidence="2 9">Belongs to the trans-sulfuration enzymes family.</text>
</comment>
<dbReference type="RefSeq" id="WP_131917762.1">
    <property type="nucleotide sequence ID" value="NZ_JAOQNU010000001.1"/>
</dbReference>
<dbReference type="InterPro" id="IPR000277">
    <property type="entry name" value="Cys/Met-Metab_PyrdxlP-dep_enz"/>
</dbReference>
<dbReference type="GO" id="GO:0005737">
    <property type="term" value="C:cytoplasm"/>
    <property type="evidence" value="ECO:0007669"/>
    <property type="project" value="TreeGrafter"/>
</dbReference>
<proteinExistence type="inferred from homology"/>
<feature type="compositionally biased region" description="Basic and acidic residues" evidence="10">
    <location>
        <begin position="1"/>
        <end position="12"/>
    </location>
</feature>
<dbReference type="GO" id="GO:0019346">
    <property type="term" value="P:transsulfuration"/>
    <property type="evidence" value="ECO:0007669"/>
    <property type="project" value="InterPro"/>
</dbReference>
<dbReference type="GO" id="GO:0030170">
    <property type="term" value="F:pyridoxal phosphate binding"/>
    <property type="evidence" value="ECO:0007669"/>
    <property type="project" value="InterPro"/>
</dbReference>
<evidence type="ECO:0000256" key="4">
    <source>
        <dbReference type="ARBA" id="ARBA00022605"/>
    </source>
</evidence>
<evidence type="ECO:0000256" key="5">
    <source>
        <dbReference type="ARBA" id="ARBA00022898"/>
    </source>
</evidence>
<evidence type="ECO:0000313" key="12">
    <source>
        <dbReference type="Proteomes" id="UP000294813"/>
    </source>
</evidence>
<keyword evidence="4" id="KW-0028">Amino-acid biosynthesis</keyword>
<dbReference type="PROSITE" id="PS00868">
    <property type="entry name" value="CYS_MET_METAB_PP"/>
    <property type="match status" value="1"/>
</dbReference>
<evidence type="ECO:0000256" key="8">
    <source>
        <dbReference type="PIRSR" id="PIRSR001434-2"/>
    </source>
</evidence>
<dbReference type="InterPro" id="IPR054542">
    <property type="entry name" value="Cys_met_metab_PP"/>
</dbReference>
<dbReference type="EC" id="4.4.1.13" evidence="3"/>
<evidence type="ECO:0000256" key="3">
    <source>
        <dbReference type="ARBA" id="ARBA00012224"/>
    </source>
</evidence>
<dbReference type="InterPro" id="IPR015421">
    <property type="entry name" value="PyrdxlP-dep_Trfase_major"/>
</dbReference>
<feature type="modified residue" description="N6-(pyridoxal phosphate)lysine" evidence="8">
    <location>
        <position position="226"/>
    </location>
</feature>
<reference evidence="11 12" key="1">
    <citation type="submission" date="2019-03" db="EMBL/GenBank/DDBJ databases">
        <title>Genomic Encyclopedia of Type Strains, Phase IV (KMG-IV): sequencing the most valuable type-strain genomes for metagenomic binning, comparative biology and taxonomic classification.</title>
        <authorList>
            <person name="Goeker M."/>
        </authorList>
    </citation>
    <scope>NUCLEOTIDE SEQUENCE [LARGE SCALE GENOMIC DNA]</scope>
    <source>
        <strain evidence="11 12">DSM 11170</strain>
    </source>
</reference>
<dbReference type="Proteomes" id="UP000294813">
    <property type="component" value="Unassembled WGS sequence"/>
</dbReference>
<dbReference type="FunFam" id="3.90.1150.10:FF:000033">
    <property type="entry name" value="Cystathionine gamma-synthase"/>
    <property type="match status" value="1"/>
</dbReference>
<gene>
    <name evidence="11" type="ORF">EDD73_101137</name>
</gene>
<dbReference type="Gene3D" id="3.40.640.10">
    <property type="entry name" value="Type I PLP-dependent aspartate aminotransferase-like (Major domain)"/>
    <property type="match status" value="1"/>
</dbReference>
<evidence type="ECO:0000256" key="2">
    <source>
        <dbReference type="ARBA" id="ARBA00009077"/>
    </source>
</evidence>
<evidence type="ECO:0000256" key="10">
    <source>
        <dbReference type="SAM" id="MobiDB-lite"/>
    </source>
</evidence>
<dbReference type="OrthoDB" id="9780685at2"/>
<dbReference type="FunFam" id="3.40.640.10:FF:000009">
    <property type="entry name" value="Cystathionine gamma-synthase homolog"/>
    <property type="match status" value="1"/>
</dbReference>
<protein>
    <recommendedName>
        <fullName evidence="3">cysteine-S-conjugate beta-lyase</fullName>
        <ecNumber evidence="3">4.4.1.13</ecNumber>
    </recommendedName>
</protein>
<feature type="region of interest" description="Disordered" evidence="10">
    <location>
        <begin position="1"/>
        <end position="34"/>
    </location>
</feature>
<evidence type="ECO:0000256" key="6">
    <source>
        <dbReference type="ARBA" id="ARBA00023167"/>
    </source>
</evidence>
<dbReference type="PANTHER" id="PTHR11808">
    <property type="entry name" value="TRANS-SULFURATION ENZYME FAMILY MEMBER"/>
    <property type="match status" value="1"/>
</dbReference>
<dbReference type="GO" id="GO:0047804">
    <property type="term" value="F:cysteine-S-conjugate beta-lyase activity"/>
    <property type="evidence" value="ECO:0007669"/>
    <property type="project" value="UniProtKB-EC"/>
</dbReference>
<evidence type="ECO:0000313" key="11">
    <source>
        <dbReference type="EMBL" id="TCP68971.1"/>
    </source>
</evidence>
<organism evidence="11 12">
    <name type="scientific">Heliophilum fasciatum</name>
    <dbReference type="NCBI Taxonomy" id="35700"/>
    <lineage>
        <taxon>Bacteria</taxon>
        <taxon>Bacillati</taxon>
        <taxon>Bacillota</taxon>
        <taxon>Clostridia</taxon>
        <taxon>Eubacteriales</taxon>
        <taxon>Heliobacteriaceae</taxon>
        <taxon>Heliophilum</taxon>
    </lineage>
</organism>
<dbReference type="EMBL" id="SLXT01000001">
    <property type="protein sequence ID" value="TCP68971.1"/>
    <property type="molecule type" value="Genomic_DNA"/>
</dbReference>
<dbReference type="SUPFAM" id="SSF53383">
    <property type="entry name" value="PLP-dependent transferases"/>
    <property type="match status" value="1"/>
</dbReference>
<comment type="caution">
    <text evidence="11">The sequence shown here is derived from an EMBL/GenBank/DDBJ whole genome shotgun (WGS) entry which is preliminary data.</text>
</comment>
<keyword evidence="5 8" id="KW-0663">Pyridoxal phosphate</keyword>
<dbReference type="AlphaFoldDB" id="A0A4R2S978"/>
<name>A0A4R2S978_9FIRM</name>
<dbReference type="PANTHER" id="PTHR11808:SF50">
    <property type="entry name" value="CYSTATHIONINE BETA-LYASE"/>
    <property type="match status" value="1"/>
</dbReference>
<evidence type="ECO:0000256" key="9">
    <source>
        <dbReference type="RuleBase" id="RU362118"/>
    </source>
</evidence>
<dbReference type="CDD" id="cd00614">
    <property type="entry name" value="CGS_like"/>
    <property type="match status" value="1"/>
</dbReference>
<dbReference type="GO" id="GO:0009086">
    <property type="term" value="P:methionine biosynthetic process"/>
    <property type="evidence" value="ECO:0007669"/>
    <property type="project" value="UniProtKB-KW"/>
</dbReference>
<evidence type="ECO:0000256" key="1">
    <source>
        <dbReference type="ARBA" id="ARBA00001933"/>
    </source>
</evidence>
<keyword evidence="6" id="KW-0486">Methionine biosynthesis</keyword>
<keyword evidence="12" id="KW-1185">Reference proteome</keyword>
<comment type="cofactor">
    <cofactor evidence="1 9">
        <name>pyridoxal 5'-phosphate</name>
        <dbReference type="ChEBI" id="CHEBI:597326"/>
    </cofactor>
</comment>